<sequence length="106" mass="12230">GRPNTTVKVFFYFSSALNNILPRLLKEKLEDMQKFSDDTAIVDSVESGGEEEYMDLVDRFVRWCEENHLQLNVEKTKEMVVGFRRTKSPSSPVYINGTDVEIVTSY</sequence>
<organism evidence="1 2">
    <name type="scientific">Scortum barcoo</name>
    <name type="common">barcoo grunter</name>
    <dbReference type="NCBI Taxonomy" id="214431"/>
    <lineage>
        <taxon>Eukaryota</taxon>
        <taxon>Metazoa</taxon>
        <taxon>Chordata</taxon>
        <taxon>Craniata</taxon>
        <taxon>Vertebrata</taxon>
        <taxon>Euteleostomi</taxon>
        <taxon>Actinopterygii</taxon>
        <taxon>Neopterygii</taxon>
        <taxon>Teleostei</taxon>
        <taxon>Neoteleostei</taxon>
        <taxon>Acanthomorphata</taxon>
        <taxon>Eupercaria</taxon>
        <taxon>Centrarchiformes</taxon>
        <taxon>Terapontoidei</taxon>
        <taxon>Terapontidae</taxon>
        <taxon>Scortum</taxon>
    </lineage>
</organism>
<feature type="non-terminal residue" evidence="1">
    <location>
        <position position="1"/>
    </location>
</feature>
<comment type="caution">
    <text evidence="1">The sequence shown here is derived from an EMBL/GenBank/DDBJ whole genome shotgun (WGS) entry which is preliminary data.</text>
</comment>
<accession>A0ACB8VFL7</accession>
<dbReference type="EMBL" id="CM041552">
    <property type="protein sequence ID" value="KAI3354401.1"/>
    <property type="molecule type" value="Genomic_DNA"/>
</dbReference>
<evidence type="ECO:0000313" key="1">
    <source>
        <dbReference type="EMBL" id="KAI3354401.1"/>
    </source>
</evidence>
<name>A0ACB8VFL7_9TELE</name>
<gene>
    <name evidence="1" type="ORF">L3Q82_018920</name>
</gene>
<evidence type="ECO:0000313" key="2">
    <source>
        <dbReference type="Proteomes" id="UP000831701"/>
    </source>
</evidence>
<protein>
    <submittedName>
        <fullName evidence="1">Uncharacterized protein</fullName>
    </submittedName>
</protein>
<proteinExistence type="predicted"/>
<reference evidence="1" key="1">
    <citation type="submission" date="2022-04" db="EMBL/GenBank/DDBJ databases">
        <title>Jade perch genome.</title>
        <authorList>
            <person name="Chao B."/>
        </authorList>
    </citation>
    <scope>NUCLEOTIDE SEQUENCE</scope>
    <source>
        <strain evidence="1">CB-2022</strain>
    </source>
</reference>
<dbReference type="Proteomes" id="UP000831701">
    <property type="component" value="Chromosome 22"/>
</dbReference>
<keyword evidence="2" id="KW-1185">Reference proteome</keyword>